<protein>
    <recommendedName>
        <fullName evidence="4">FLYWCH-type domain-containing protein</fullName>
    </recommendedName>
</protein>
<sequence length="302" mass="34196">MESAYVKSAWNQQQIANDGYLYTRDKVYKNKVYWKCVEYNKFQCKGRLQTRNGKICGVNGDHNHEKRHADIAARTVLANIKQKATTSTETPQQIIGDISGELSLVVACKLPKVPLIKRQAIITVIKLVTDSSFLIIFIYRTIQRTRNRHNESPRNPNSLEDLVIPEKYKKTRKGEDFLFIDTGPGAERIIVFATNRAIDMLSKSDHWHADGTFKTSPLLFAQTYTIHGVRNQEVVPALYALLPNQTAFSSITNSRELSRIELSSFSSALSSSCSLFSFNSFSLSSIPLFSSLSCQRIKHRLV</sequence>
<keyword evidence="2" id="KW-0863">Zinc-finger</keyword>
<dbReference type="STRING" id="299467.A0A443S5U1"/>
<dbReference type="Pfam" id="PF04500">
    <property type="entry name" value="FLYWCH"/>
    <property type="match status" value="1"/>
</dbReference>
<keyword evidence="1" id="KW-0479">Metal-binding</keyword>
<evidence type="ECO:0000256" key="3">
    <source>
        <dbReference type="ARBA" id="ARBA00022833"/>
    </source>
</evidence>
<dbReference type="Gene3D" id="2.20.25.240">
    <property type="match status" value="1"/>
</dbReference>
<reference evidence="5 6" key="1">
    <citation type="journal article" date="2018" name="Gigascience">
        <title>Genomes of trombidid mites reveal novel predicted allergens and laterally-transferred genes associated with secondary metabolism.</title>
        <authorList>
            <person name="Dong X."/>
            <person name="Chaisiri K."/>
            <person name="Xia D."/>
            <person name="Armstrong S.D."/>
            <person name="Fang Y."/>
            <person name="Donnelly M.J."/>
            <person name="Kadowaki T."/>
            <person name="McGarry J.W."/>
            <person name="Darby A.C."/>
            <person name="Makepeace B.L."/>
        </authorList>
    </citation>
    <scope>NUCLEOTIDE SEQUENCE [LARGE SCALE GENOMIC DNA]</scope>
    <source>
        <strain evidence="5">UoL-UT</strain>
    </source>
</reference>
<organism evidence="5 6">
    <name type="scientific">Leptotrombidium deliense</name>
    <dbReference type="NCBI Taxonomy" id="299467"/>
    <lineage>
        <taxon>Eukaryota</taxon>
        <taxon>Metazoa</taxon>
        <taxon>Ecdysozoa</taxon>
        <taxon>Arthropoda</taxon>
        <taxon>Chelicerata</taxon>
        <taxon>Arachnida</taxon>
        <taxon>Acari</taxon>
        <taxon>Acariformes</taxon>
        <taxon>Trombidiformes</taxon>
        <taxon>Prostigmata</taxon>
        <taxon>Anystina</taxon>
        <taxon>Parasitengona</taxon>
        <taxon>Trombiculoidea</taxon>
        <taxon>Trombiculidae</taxon>
        <taxon>Leptotrombidium</taxon>
    </lineage>
</organism>
<evidence type="ECO:0000313" key="5">
    <source>
        <dbReference type="EMBL" id="RWS22873.1"/>
    </source>
</evidence>
<evidence type="ECO:0000256" key="2">
    <source>
        <dbReference type="ARBA" id="ARBA00022771"/>
    </source>
</evidence>
<dbReference type="EMBL" id="NCKV01007677">
    <property type="protein sequence ID" value="RWS22873.1"/>
    <property type="molecule type" value="Genomic_DNA"/>
</dbReference>
<evidence type="ECO:0000256" key="1">
    <source>
        <dbReference type="ARBA" id="ARBA00022723"/>
    </source>
</evidence>
<accession>A0A443S5U1</accession>
<comment type="caution">
    <text evidence="5">The sequence shown here is derived from an EMBL/GenBank/DDBJ whole genome shotgun (WGS) entry which is preliminary data.</text>
</comment>
<gene>
    <name evidence="5" type="ORF">B4U80_00590</name>
</gene>
<keyword evidence="6" id="KW-1185">Reference proteome</keyword>
<dbReference type="InterPro" id="IPR007588">
    <property type="entry name" value="Znf_FLYWCH"/>
</dbReference>
<dbReference type="OrthoDB" id="6500349at2759"/>
<name>A0A443S5U1_9ACAR</name>
<evidence type="ECO:0000313" key="6">
    <source>
        <dbReference type="Proteomes" id="UP000288716"/>
    </source>
</evidence>
<feature type="domain" description="FLYWCH-type" evidence="4">
    <location>
        <begin position="5"/>
        <end position="64"/>
    </location>
</feature>
<dbReference type="VEuPathDB" id="VectorBase:LDEU009167"/>
<proteinExistence type="predicted"/>
<keyword evidence="3" id="KW-0862">Zinc</keyword>
<dbReference type="Proteomes" id="UP000288716">
    <property type="component" value="Unassembled WGS sequence"/>
</dbReference>
<dbReference type="GO" id="GO:0008270">
    <property type="term" value="F:zinc ion binding"/>
    <property type="evidence" value="ECO:0007669"/>
    <property type="project" value="UniProtKB-KW"/>
</dbReference>
<evidence type="ECO:0000259" key="4">
    <source>
        <dbReference type="Pfam" id="PF04500"/>
    </source>
</evidence>
<dbReference type="AlphaFoldDB" id="A0A443S5U1"/>